<dbReference type="EC" id="1.-.-.-" evidence="3"/>
<dbReference type="Proteomes" id="UP001589750">
    <property type="component" value="Unassembled WGS sequence"/>
</dbReference>
<gene>
    <name evidence="3" type="ORF">ACFFRI_15915</name>
</gene>
<comment type="caution">
    <text evidence="3">The sequence shown here is derived from an EMBL/GenBank/DDBJ whole genome shotgun (WGS) entry which is preliminary data.</text>
</comment>
<dbReference type="EMBL" id="JBHMDG010000022">
    <property type="protein sequence ID" value="MFB9314543.1"/>
    <property type="molecule type" value="Genomic_DNA"/>
</dbReference>
<dbReference type="InterPro" id="IPR036291">
    <property type="entry name" value="NAD(P)-bd_dom_sf"/>
</dbReference>
<dbReference type="GO" id="GO:0016491">
    <property type="term" value="F:oxidoreductase activity"/>
    <property type="evidence" value="ECO:0007669"/>
    <property type="project" value="UniProtKB-KW"/>
</dbReference>
<protein>
    <submittedName>
        <fullName evidence="3">SDR family NAD(P)-dependent oxidoreductase</fullName>
        <ecNumber evidence="3">1.-.-.-</ecNumber>
    </submittedName>
</protein>
<accession>A0ABV5KCU3</accession>
<keyword evidence="4" id="KW-1185">Reference proteome</keyword>
<evidence type="ECO:0000256" key="1">
    <source>
        <dbReference type="ARBA" id="ARBA00006484"/>
    </source>
</evidence>
<evidence type="ECO:0000256" key="2">
    <source>
        <dbReference type="ARBA" id="ARBA00023002"/>
    </source>
</evidence>
<dbReference type="PRINTS" id="PR00081">
    <property type="entry name" value="GDHRDH"/>
</dbReference>
<organism evidence="3 4">
    <name type="scientific">Nocardioides plantarum</name>
    <dbReference type="NCBI Taxonomy" id="29299"/>
    <lineage>
        <taxon>Bacteria</taxon>
        <taxon>Bacillati</taxon>
        <taxon>Actinomycetota</taxon>
        <taxon>Actinomycetes</taxon>
        <taxon>Propionibacteriales</taxon>
        <taxon>Nocardioidaceae</taxon>
        <taxon>Nocardioides</taxon>
    </lineage>
</organism>
<reference evidence="3 4" key="1">
    <citation type="submission" date="2024-09" db="EMBL/GenBank/DDBJ databases">
        <authorList>
            <person name="Sun Q."/>
            <person name="Mori K."/>
        </authorList>
    </citation>
    <scope>NUCLEOTIDE SEQUENCE [LARGE SCALE GENOMIC DNA]</scope>
    <source>
        <strain evidence="3 4">JCM 9626</strain>
    </source>
</reference>
<dbReference type="RefSeq" id="WP_140011118.1">
    <property type="nucleotide sequence ID" value="NZ_JBHMDG010000022.1"/>
</dbReference>
<proteinExistence type="inferred from homology"/>
<keyword evidence="2 3" id="KW-0560">Oxidoreductase</keyword>
<name>A0ABV5KCU3_9ACTN</name>
<dbReference type="Gene3D" id="3.40.50.720">
    <property type="entry name" value="NAD(P)-binding Rossmann-like Domain"/>
    <property type="match status" value="1"/>
</dbReference>
<sequence>MTRSGPRSVLVVGASSGIGLCVARALSERGDQLVLMARDQARLQYVADRLPGPAMVVAGDVTDAASVERAAAAAVTAYGRLDGAVTTAQTMAYGRVEDLPPEVLHELVDVAVGGTHHVARAVLPRFREAGGGNLVVVSSLLAEVAVPSMGGYCAAKWGQLGLVHALQAEIANERGIGVSLVLPGAVDTPIYRQAATYAGRLGSAPPPVVTPEAVAAACVRRLDRPRRRDHVGPANWPAVAGFRLVPAIYDRVASTLVDQVVLRGPESADDAGNVFAPVPHEEGVRGGWTPGGRLRDRLTGRARWRG</sequence>
<dbReference type="Pfam" id="PF00106">
    <property type="entry name" value="adh_short"/>
    <property type="match status" value="1"/>
</dbReference>
<comment type="similarity">
    <text evidence="1">Belongs to the short-chain dehydrogenases/reductases (SDR) family.</text>
</comment>
<evidence type="ECO:0000313" key="3">
    <source>
        <dbReference type="EMBL" id="MFB9314543.1"/>
    </source>
</evidence>
<dbReference type="PANTHER" id="PTHR44196:SF1">
    <property type="entry name" value="DEHYDROGENASE_REDUCTASE SDR FAMILY MEMBER 7B"/>
    <property type="match status" value="1"/>
</dbReference>
<evidence type="ECO:0000313" key="4">
    <source>
        <dbReference type="Proteomes" id="UP001589750"/>
    </source>
</evidence>
<dbReference type="InterPro" id="IPR002347">
    <property type="entry name" value="SDR_fam"/>
</dbReference>
<dbReference type="SUPFAM" id="SSF51735">
    <property type="entry name" value="NAD(P)-binding Rossmann-fold domains"/>
    <property type="match status" value="1"/>
</dbReference>
<dbReference type="PANTHER" id="PTHR44196">
    <property type="entry name" value="DEHYDROGENASE/REDUCTASE SDR FAMILY MEMBER 7B"/>
    <property type="match status" value="1"/>
</dbReference>